<keyword evidence="4" id="KW-0410">Iron transport</keyword>
<evidence type="ECO:0000256" key="12">
    <source>
        <dbReference type="RuleBase" id="RU003357"/>
    </source>
</evidence>
<dbReference type="PROSITE" id="PS52016">
    <property type="entry name" value="TONB_DEPENDENT_REC_3"/>
    <property type="match status" value="1"/>
</dbReference>
<keyword evidence="8 12" id="KW-0798">TonB box</keyword>
<dbReference type="Pfam" id="PF00593">
    <property type="entry name" value="TonB_dep_Rec_b-barrel"/>
    <property type="match status" value="1"/>
</dbReference>
<evidence type="ECO:0000256" key="4">
    <source>
        <dbReference type="ARBA" id="ARBA00022496"/>
    </source>
</evidence>
<protein>
    <submittedName>
        <fullName evidence="15">TonB-dependent receptor</fullName>
    </submittedName>
</protein>
<feature type="domain" description="TonB-dependent receptor-like beta-barrel" evidence="13">
    <location>
        <begin position="262"/>
        <end position="680"/>
    </location>
</feature>
<dbReference type="PANTHER" id="PTHR32552">
    <property type="entry name" value="FERRICHROME IRON RECEPTOR-RELATED"/>
    <property type="match status" value="1"/>
</dbReference>
<dbReference type="RefSeq" id="WP_206558721.1">
    <property type="nucleotide sequence ID" value="NZ_JAFKCZ010000001.1"/>
</dbReference>
<dbReference type="InterPro" id="IPR000531">
    <property type="entry name" value="Beta-barrel_TonB"/>
</dbReference>
<keyword evidence="10 11" id="KW-0998">Cell outer membrane</keyword>
<evidence type="ECO:0000313" key="15">
    <source>
        <dbReference type="EMBL" id="MBN7795290.1"/>
    </source>
</evidence>
<keyword evidence="15" id="KW-0675">Receptor</keyword>
<reference evidence="15" key="1">
    <citation type="submission" date="2021-02" db="EMBL/GenBank/DDBJ databases">
        <title>PHA producing bacteria isolated from coastal sediment in Guangdong, Shenzhen.</title>
        <authorList>
            <person name="Zheng W."/>
            <person name="Yu S."/>
            <person name="Huang Y."/>
        </authorList>
    </citation>
    <scope>NUCLEOTIDE SEQUENCE</scope>
    <source>
        <strain evidence="15">TN14-10</strain>
    </source>
</reference>
<evidence type="ECO:0000256" key="11">
    <source>
        <dbReference type="PROSITE-ProRule" id="PRU01360"/>
    </source>
</evidence>
<proteinExistence type="inferred from homology"/>
<dbReference type="InterPro" id="IPR039426">
    <property type="entry name" value="TonB-dep_rcpt-like"/>
</dbReference>
<dbReference type="AlphaFoldDB" id="A0A939DBU3"/>
<keyword evidence="16" id="KW-1185">Reference proteome</keyword>
<dbReference type="PANTHER" id="PTHR32552:SF81">
    <property type="entry name" value="TONB-DEPENDENT OUTER MEMBRANE RECEPTOR"/>
    <property type="match status" value="1"/>
</dbReference>
<evidence type="ECO:0000256" key="8">
    <source>
        <dbReference type="ARBA" id="ARBA00023077"/>
    </source>
</evidence>
<keyword evidence="9 11" id="KW-0472">Membrane</keyword>
<keyword evidence="3 11" id="KW-1134">Transmembrane beta strand</keyword>
<gene>
    <name evidence="15" type="ORF">JYP50_01720</name>
</gene>
<dbReference type="GO" id="GO:0009279">
    <property type="term" value="C:cell outer membrane"/>
    <property type="evidence" value="ECO:0007669"/>
    <property type="project" value="UniProtKB-SubCell"/>
</dbReference>
<evidence type="ECO:0000256" key="6">
    <source>
        <dbReference type="ARBA" id="ARBA00023004"/>
    </source>
</evidence>
<dbReference type="EMBL" id="JAFKCZ010000001">
    <property type="protein sequence ID" value="MBN7795290.1"/>
    <property type="molecule type" value="Genomic_DNA"/>
</dbReference>
<keyword evidence="6" id="KW-0408">Iron</keyword>
<comment type="subcellular location">
    <subcellularLocation>
        <location evidence="1 11">Cell outer membrane</location>
        <topology evidence="1 11">Multi-pass membrane protein</topology>
    </subcellularLocation>
</comment>
<evidence type="ECO:0000256" key="9">
    <source>
        <dbReference type="ARBA" id="ARBA00023136"/>
    </source>
</evidence>
<organism evidence="15 16">
    <name type="scientific">Parahaliea mediterranea</name>
    <dbReference type="NCBI Taxonomy" id="651086"/>
    <lineage>
        <taxon>Bacteria</taxon>
        <taxon>Pseudomonadati</taxon>
        <taxon>Pseudomonadota</taxon>
        <taxon>Gammaproteobacteria</taxon>
        <taxon>Cellvibrionales</taxon>
        <taxon>Halieaceae</taxon>
        <taxon>Parahaliea</taxon>
    </lineage>
</organism>
<name>A0A939DBU3_9GAMM</name>
<evidence type="ECO:0000256" key="7">
    <source>
        <dbReference type="ARBA" id="ARBA00023065"/>
    </source>
</evidence>
<dbReference type="Proteomes" id="UP000664303">
    <property type="component" value="Unassembled WGS sequence"/>
</dbReference>
<dbReference type="Gene3D" id="2.40.170.20">
    <property type="entry name" value="TonB-dependent receptor, beta-barrel domain"/>
    <property type="match status" value="1"/>
</dbReference>
<sequence length="718" mass="78053">MEEVIVTAEKRQASIQDVPIAVTALSGDSLQQQGINDVAAIAVKIPNFDFGESFGAAKLSIRGISYSNLSTGAEGSVAYNLNGVYVSRPAAQLGSFFDVDRVEVLRGPQGTLYGRNATGGAVNIYTAKPDEYWSGFAQLSLENYEHRILEGVIGGPLGDNLGVRLAVFDQRRDGYGENIVTGKDVDNIDASSARATVAWEPSSVLSIAVIADTSHQKDASRATRTIAQRGLTGEEGVSGEPILGVQLGGTALLQQFDIASDIQPRYSRRSEGVTLDVNWDVSDALTIRSLTAYRSSEFALNSDLDGTDVALSQIFYDEESVQYSQEINVHFSGDRLQWTAGAYIFDEDIDGVFWTPGAPPQDPGNFLAAYAAGGSINTRAYAVFGQAEYSLTDQLAVILGGRFSSEEKEDRDLYTDFVTDTKFLEPANLDHPNPPLSGPFEQSERWNSFTPKVGVNYHMTQDTMLYGSVSEGFKAGVFNLGATSVIPVGGGEVALSNPAVDPESVWAYEVGVKTDLLDQSLRLNSAAFYYDYSDLQLTKIVGLLATLTNAAKAEIYGLEIDAEYQASESLNLQLTGGWLHARFSEFDSTDPGRPTLGVQDLSGNQLPQAPEFSVGLGIEYSVFLPRGILKPSLQANWRSRNYFDEFNIEAISQAEHTKVDLSLSYQDQSGVELVAFVRNLTDEETLETAYQSSGRLGYNINGFLSPPRTYGIRARYTF</sequence>
<dbReference type="SUPFAM" id="SSF56935">
    <property type="entry name" value="Porins"/>
    <property type="match status" value="1"/>
</dbReference>
<dbReference type="CDD" id="cd01347">
    <property type="entry name" value="ligand_gated_channel"/>
    <property type="match status" value="1"/>
</dbReference>
<keyword evidence="7" id="KW-0406">Ion transport</keyword>
<evidence type="ECO:0000256" key="2">
    <source>
        <dbReference type="ARBA" id="ARBA00022448"/>
    </source>
</evidence>
<comment type="caution">
    <text evidence="15">The sequence shown here is derived from an EMBL/GenBank/DDBJ whole genome shotgun (WGS) entry which is preliminary data.</text>
</comment>
<dbReference type="InterPro" id="IPR012910">
    <property type="entry name" value="Plug_dom"/>
</dbReference>
<comment type="similarity">
    <text evidence="11 12">Belongs to the TonB-dependent receptor family.</text>
</comment>
<evidence type="ECO:0000259" key="13">
    <source>
        <dbReference type="Pfam" id="PF00593"/>
    </source>
</evidence>
<keyword evidence="5 11" id="KW-0812">Transmembrane</keyword>
<evidence type="ECO:0000256" key="10">
    <source>
        <dbReference type="ARBA" id="ARBA00023237"/>
    </source>
</evidence>
<evidence type="ECO:0000313" key="16">
    <source>
        <dbReference type="Proteomes" id="UP000664303"/>
    </source>
</evidence>
<evidence type="ECO:0000256" key="1">
    <source>
        <dbReference type="ARBA" id="ARBA00004571"/>
    </source>
</evidence>
<evidence type="ECO:0000256" key="3">
    <source>
        <dbReference type="ARBA" id="ARBA00022452"/>
    </source>
</evidence>
<dbReference type="Pfam" id="PF07715">
    <property type="entry name" value="Plug"/>
    <property type="match status" value="1"/>
</dbReference>
<dbReference type="GO" id="GO:0006826">
    <property type="term" value="P:iron ion transport"/>
    <property type="evidence" value="ECO:0007669"/>
    <property type="project" value="UniProtKB-KW"/>
</dbReference>
<feature type="domain" description="TonB-dependent receptor plug" evidence="14">
    <location>
        <begin position="15"/>
        <end position="121"/>
    </location>
</feature>
<dbReference type="InterPro" id="IPR036942">
    <property type="entry name" value="Beta-barrel_TonB_sf"/>
</dbReference>
<accession>A0A939DBU3</accession>
<evidence type="ECO:0000256" key="5">
    <source>
        <dbReference type="ARBA" id="ARBA00022692"/>
    </source>
</evidence>
<evidence type="ECO:0000259" key="14">
    <source>
        <dbReference type="Pfam" id="PF07715"/>
    </source>
</evidence>
<keyword evidence="2 11" id="KW-0813">Transport</keyword>